<dbReference type="NCBIfam" id="NF003715">
    <property type="entry name" value="PRK05326.1-2"/>
    <property type="match status" value="1"/>
</dbReference>
<feature type="transmembrane region" description="Helical" evidence="10">
    <location>
        <begin position="60"/>
        <end position="77"/>
    </location>
</feature>
<accession>Z4WYE8</accession>
<feature type="transmembrane region" description="Helical" evidence="10">
    <location>
        <begin position="125"/>
        <end position="149"/>
    </location>
</feature>
<dbReference type="AlphaFoldDB" id="Z4WYE8"/>
<evidence type="ECO:0000256" key="2">
    <source>
        <dbReference type="ARBA" id="ARBA00022448"/>
    </source>
</evidence>
<dbReference type="OrthoDB" id="9810759at2"/>
<evidence type="ECO:0000259" key="11">
    <source>
        <dbReference type="PROSITE" id="PS51202"/>
    </source>
</evidence>
<name>Z4WYE8_9PORP</name>
<dbReference type="GO" id="GO:0008324">
    <property type="term" value="F:monoatomic cation transmembrane transporter activity"/>
    <property type="evidence" value="ECO:0007669"/>
    <property type="project" value="InterPro"/>
</dbReference>
<evidence type="ECO:0000256" key="3">
    <source>
        <dbReference type="ARBA" id="ARBA00022449"/>
    </source>
</evidence>
<keyword evidence="6 10" id="KW-0812">Transmembrane</keyword>
<keyword evidence="7 10" id="KW-1133">Transmembrane helix</keyword>
<keyword evidence="9 10" id="KW-0472">Membrane</keyword>
<evidence type="ECO:0000256" key="5">
    <source>
        <dbReference type="ARBA" id="ARBA00022538"/>
    </source>
</evidence>
<keyword evidence="4" id="KW-1003">Cell membrane</keyword>
<feature type="transmembrane region" description="Helical" evidence="10">
    <location>
        <begin position="232"/>
        <end position="250"/>
    </location>
</feature>
<dbReference type="InterPro" id="IPR036721">
    <property type="entry name" value="RCK_C_sf"/>
</dbReference>
<keyword evidence="2" id="KW-0813">Transport</keyword>
<evidence type="ECO:0000256" key="10">
    <source>
        <dbReference type="SAM" id="Phobius"/>
    </source>
</evidence>
<reference evidence="12 13" key="1">
    <citation type="submission" date="2014-01" db="EMBL/GenBank/DDBJ databases">
        <authorList>
            <person name="Durkin A.S."/>
            <person name="McCorrison J."/>
            <person name="Torralba M."/>
            <person name="Gillis M."/>
            <person name="Haft D.H."/>
            <person name="Methe B."/>
            <person name="Sutton G."/>
            <person name="Nelson K.E."/>
        </authorList>
    </citation>
    <scope>NUCLEOTIDE SEQUENCE [LARGE SCALE GENOMIC DNA]</scope>
    <source>
        <strain evidence="12 13">ATCC 51270</strain>
    </source>
</reference>
<sequence length="487" mass="52977">MEHAPLAYEPILLVGSILMLAGIMAGKVGTRFGVPALLLFLITGMIFGSSGLGIQYNDAGHTQFVGMIALTVILFFGGLETKFIEIRPILGPGITLSTLGVLLTTVSFGGFLYGMDQLGFAPVHFTFPIALLLAATMSSTDSASVFALLRSKNMHLKEGLRPILELESGSNDPMAYMLTIALIQYVTGGSEGSIGSILLTFLLQFSVGGLLGYAMGWLTVKFLNKANIGNEALYPILLLCAVFLTFSATTLLQGNGYLAVYIMGVVVGNKKVIHKKSIVTFFDGLTWLLQIALFIILGLFVDAHNLLPIAGFALLAGLFMIFVARPLAVHLCLVFFPSISMRGRWFLSWVGLRGAVPIIFATYPLMSQVEGAETLFNIVFFITLLSLLIQGSTMPAVARLLKLDEEAKDKVSLFGVEIPQHTGAQMVEREVTNEMLSDGRLLMEIDLREEELVILVRRGDNYMVPKGKLALEVGDILLIVFEQHTKK</sequence>
<dbReference type="Proteomes" id="UP000023482">
    <property type="component" value="Unassembled WGS sequence"/>
</dbReference>
<evidence type="ECO:0000256" key="6">
    <source>
        <dbReference type="ARBA" id="ARBA00022692"/>
    </source>
</evidence>
<evidence type="ECO:0000313" key="13">
    <source>
        <dbReference type="Proteomes" id="UP000023482"/>
    </source>
</evidence>
<evidence type="ECO:0000256" key="1">
    <source>
        <dbReference type="ARBA" id="ARBA00004651"/>
    </source>
</evidence>
<dbReference type="InterPro" id="IPR006037">
    <property type="entry name" value="RCK_C"/>
</dbReference>
<dbReference type="PATRIC" id="fig|887901.3.peg.742"/>
<dbReference type="InterPro" id="IPR006153">
    <property type="entry name" value="Cation/H_exchanger_TM"/>
</dbReference>
<dbReference type="GO" id="GO:0015297">
    <property type="term" value="F:antiporter activity"/>
    <property type="evidence" value="ECO:0007669"/>
    <property type="project" value="UniProtKB-KW"/>
</dbReference>
<feature type="transmembrane region" description="Helical" evidence="10">
    <location>
        <begin position="285"/>
        <end position="303"/>
    </location>
</feature>
<protein>
    <submittedName>
        <fullName evidence="12">Transporter, CPA2 family</fullName>
    </submittedName>
</protein>
<evidence type="ECO:0000256" key="9">
    <source>
        <dbReference type="ARBA" id="ARBA00023136"/>
    </source>
</evidence>
<proteinExistence type="predicted"/>
<dbReference type="EMBL" id="JDFF01000012">
    <property type="protein sequence ID" value="EWC92504.1"/>
    <property type="molecule type" value="Genomic_DNA"/>
</dbReference>
<evidence type="ECO:0000256" key="8">
    <source>
        <dbReference type="ARBA" id="ARBA00023065"/>
    </source>
</evidence>
<feature type="transmembrane region" description="Helical" evidence="10">
    <location>
        <begin position="32"/>
        <end position="54"/>
    </location>
</feature>
<feature type="transmembrane region" description="Helical" evidence="10">
    <location>
        <begin position="378"/>
        <end position="401"/>
    </location>
</feature>
<evidence type="ECO:0000313" key="12">
    <source>
        <dbReference type="EMBL" id="EWC92504.1"/>
    </source>
</evidence>
<dbReference type="GO" id="GO:1902600">
    <property type="term" value="P:proton transmembrane transport"/>
    <property type="evidence" value="ECO:0007669"/>
    <property type="project" value="InterPro"/>
</dbReference>
<feature type="transmembrane region" description="Helical" evidence="10">
    <location>
        <begin position="345"/>
        <end position="366"/>
    </location>
</feature>
<keyword evidence="13" id="KW-1185">Reference proteome</keyword>
<dbReference type="Pfam" id="PF00999">
    <property type="entry name" value="Na_H_Exchanger"/>
    <property type="match status" value="1"/>
</dbReference>
<dbReference type="PANTHER" id="PTHR32507:SF7">
    <property type="entry name" value="K(+)_H(+) ANTIPORTER NHAP2"/>
    <property type="match status" value="1"/>
</dbReference>
<feature type="transmembrane region" description="Helical" evidence="10">
    <location>
        <begin position="309"/>
        <end position="333"/>
    </location>
</feature>
<keyword evidence="8" id="KW-0406">Ion transport</keyword>
<organism evidence="12 13">
    <name type="scientific">Porphyromonas catoniae ATCC 51270</name>
    <dbReference type="NCBI Taxonomy" id="887901"/>
    <lineage>
        <taxon>Bacteria</taxon>
        <taxon>Pseudomonadati</taxon>
        <taxon>Bacteroidota</taxon>
        <taxon>Bacteroidia</taxon>
        <taxon>Bacteroidales</taxon>
        <taxon>Porphyromonadaceae</taxon>
        <taxon>Porphyromonas</taxon>
    </lineage>
</organism>
<keyword evidence="5" id="KW-0633">Potassium transport</keyword>
<evidence type="ECO:0000256" key="4">
    <source>
        <dbReference type="ARBA" id="ARBA00022475"/>
    </source>
</evidence>
<dbReference type="NCBIfam" id="NF003716">
    <property type="entry name" value="PRK05326.1-3"/>
    <property type="match status" value="1"/>
</dbReference>
<feature type="transmembrane region" description="Helical" evidence="10">
    <location>
        <begin position="194"/>
        <end position="220"/>
    </location>
</feature>
<keyword evidence="3" id="KW-0050">Antiport</keyword>
<dbReference type="GO" id="GO:0006813">
    <property type="term" value="P:potassium ion transport"/>
    <property type="evidence" value="ECO:0007669"/>
    <property type="project" value="UniProtKB-KW"/>
</dbReference>
<dbReference type="GO" id="GO:0005886">
    <property type="term" value="C:plasma membrane"/>
    <property type="evidence" value="ECO:0007669"/>
    <property type="project" value="UniProtKB-SubCell"/>
</dbReference>
<keyword evidence="5" id="KW-0630">Potassium</keyword>
<evidence type="ECO:0000256" key="7">
    <source>
        <dbReference type="ARBA" id="ARBA00022989"/>
    </source>
</evidence>
<dbReference type="PANTHER" id="PTHR32507">
    <property type="entry name" value="NA(+)/H(+) ANTIPORTER 1"/>
    <property type="match status" value="1"/>
</dbReference>
<feature type="transmembrane region" description="Helical" evidence="10">
    <location>
        <begin position="89"/>
        <end position="113"/>
    </location>
</feature>
<comment type="caution">
    <text evidence="12">The sequence shown here is derived from an EMBL/GenBank/DDBJ whole genome shotgun (WGS) entry which is preliminary data.</text>
</comment>
<feature type="transmembrane region" description="Helical" evidence="10">
    <location>
        <begin position="6"/>
        <end position="25"/>
    </location>
</feature>
<dbReference type="InterPro" id="IPR038770">
    <property type="entry name" value="Na+/solute_symporter_sf"/>
</dbReference>
<gene>
    <name evidence="12" type="ORF">HMPREF0636_1556</name>
</gene>
<comment type="subcellular location">
    <subcellularLocation>
        <location evidence="1">Cell membrane</location>
        <topology evidence="1">Multi-pass membrane protein</topology>
    </subcellularLocation>
</comment>
<dbReference type="Gene3D" id="3.30.70.1450">
    <property type="entry name" value="Regulator of K+ conductance, C-terminal domain"/>
    <property type="match status" value="1"/>
</dbReference>
<dbReference type="SUPFAM" id="SSF116726">
    <property type="entry name" value="TrkA C-terminal domain-like"/>
    <property type="match status" value="1"/>
</dbReference>
<dbReference type="PROSITE" id="PS51202">
    <property type="entry name" value="RCK_C"/>
    <property type="match status" value="1"/>
</dbReference>
<dbReference type="RefSeq" id="WP_044168566.1">
    <property type="nucleotide sequence ID" value="NZ_JDFF01000012.1"/>
</dbReference>
<feature type="domain" description="RCK C-terminal" evidence="11">
    <location>
        <begin position="414"/>
        <end position="487"/>
    </location>
</feature>
<dbReference type="Gene3D" id="1.20.1530.20">
    <property type="match status" value="1"/>
</dbReference>